<feature type="region of interest" description="Disordered" evidence="9">
    <location>
        <begin position="1166"/>
        <end position="1209"/>
    </location>
</feature>
<evidence type="ECO:0000259" key="10">
    <source>
        <dbReference type="Pfam" id="PF10354"/>
    </source>
</evidence>
<feature type="region of interest" description="Disordered" evidence="9">
    <location>
        <begin position="1331"/>
        <end position="1367"/>
    </location>
</feature>
<dbReference type="GO" id="GO:0070475">
    <property type="term" value="P:rRNA base methylation"/>
    <property type="evidence" value="ECO:0007669"/>
    <property type="project" value="InterPro"/>
</dbReference>
<evidence type="ECO:0000256" key="5">
    <source>
        <dbReference type="ARBA" id="ARBA00022989"/>
    </source>
</evidence>
<sequence length="1834" mass="206650">VSPRGRLPVRGLEIPGPGAYENRYLGSPLSPWDMFLQVGRHRQTSLHRQACGTSSTFLGSSAQQAVPLVYGKRCPALLGASPGIAAAAVRTVVRRGRRKWKEKLRRFWPGTPKVTAARTVDAKLRQLEDARASADESKLREALEAARRDTDPERSERAEGADALVESLAQTEVALNCILVDRALKNLKEVMGSGDEAQLRDAIQAARDVELPLSQLEKAEKALTEMVQERELKVLRSATVGDDETQLRNAIKEARLAGLADLPTDDVDKAQDALNELILARERKALSDAMETGDEIQLRGAISDASKADVPVEEVEEAQKFLQRLTLRRRVDFLEKAIGSRDEGQLREAIAAARKVSLPEKNGSEVARANSILGQAQATLKDIFLEKELKQLQDAVTSGDEDQLREALTQARALDLPEEECSRAQEQLNSLVLARKLKRLRNAAGSDDEGQLRAAITEARKDGLPAEELERANDALSALVRQRDVTELREAAASGDEELLREAILEAKQLELPTEEVDTAQAALTVLVQRRSERELEQAMAADESELKAAIAEARKAGLSEEVIEKAKETLRQKARARISKYLQDATDLQEEEQLRDALTEARKADVAAEDLEVAQAALTKLVSDRLVADLRIATQGNETELREAIREARRQELPSVEIDKAQDALAEMVATKKLAWLRRKLETMVDCEDEDEVREVLKEARAAQIGGEELEKARDRLTDLVMIRELMESYTRLSLRTVIEEAELRQLEHPALDVARSKLSAINRLKEAEQSRIPQVIEAALAHGKSLRIDPDVISSAEGVLERELGIQRFGLKHDKVIQERGGQALPIPVQERFRSTDLFLTLLQVVSSRTLQQVAMPVAVCTIWAACCAAISSWRHSLPESAWRLNQFLVTPLGLLLTFRTQQSIARFNEAVTNWGKISSLCRSLSRTLFYHDERVPRDIHRRLAQDICLFPEVLREHLENRRTKLLNITRDDVNKPLALLDRVHSRISGLLLLELSERSQLLRLVEQLSDLVSPCESVVQTPVPQSYVRHTGRFLAVWLLTLPLALAPETGWLTVLIELIASWGLLGIQEIGLRLEDPFNGQVTMQVSITTVAKEVRQRYVLVVEELLRAHASDQLEDVCQRWSHRFDSRFFRILRDEQRLAVEESRRTSLAAVLDSVKEWRENSRPTTQKQWPFGCSTATGRFEAPESTPGPGDYESKPGSMPNQMHASERLLKDLGQISFDRRNAMAADLDPWSALDDERDSVGEEELDDDTGEVEVTVQEEDIDFSKATSGDPAPWAALDEEEESVGEEEWKLESHDDDVEVLVEDDEFLEDELPELQEEFEELRDLKEIGEPNGEPQGESEEEEVVPGREDDLKLSDVPEDMREAVQGSLSLKRVLEKKYGSLPSEEPDAKRRREEPPLEGPRQELIDRWKLHWDPALRYVMQTAEIADVEAVAKTSWKPMANPPRVNGRDPKSFAEQVNEKFLLAREDKLCSKEAVSVLEAWNRRWGLQAEDVSRLRSASHKSLRYVMQEYDGKRPILELLDEAAAQVVEESEKTEDALPDNPGLFTLSRFNRLELIDSMADALVLGDANLTFSALLAEHREGLGHVGRVVATTFETIEILRERYSEIDQTVKALEDKMSEVLHNVDATRLAVDPRFQGMEKKFGAVYYNFPHAGAIQGFFDGHPFVRWRHENLMHLFFRALRGFVQKGGVVKVASNCNATGVRYSDIVLGAQNSEFIHVETFPFLEWQLRNYRRSYGDRRDKGRRPDDGEIYRAQRAQRDMVYCFRYEPSGDNPPKPTVREPPSRAQLMAAREGKLQRMSGKDRERRVQEIGDLFKAYAAGVHVG</sequence>
<keyword evidence="5" id="KW-1133">Transmembrane helix</keyword>
<comment type="subcellular location">
    <subcellularLocation>
        <location evidence="1">Cell membrane</location>
        <topology evidence="1">Multi-pass membrane protein</topology>
    </subcellularLocation>
</comment>
<dbReference type="GO" id="GO:0005254">
    <property type="term" value="F:chloride channel activity"/>
    <property type="evidence" value="ECO:0007669"/>
    <property type="project" value="InterPro"/>
</dbReference>
<dbReference type="EMBL" id="CAJNJA010029598">
    <property type="protein sequence ID" value="CAE7631398.1"/>
    <property type="molecule type" value="Genomic_DNA"/>
</dbReference>
<evidence type="ECO:0000256" key="7">
    <source>
        <dbReference type="ARBA" id="ARBA00023136"/>
    </source>
</evidence>
<name>A0A812VMS1_9DINO</name>
<organism evidence="11 12">
    <name type="scientific">Symbiodinium necroappetens</name>
    <dbReference type="NCBI Taxonomy" id="1628268"/>
    <lineage>
        <taxon>Eukaryota</taxon>
        <taxon>Sar</taxon>
        <taxon>Alveolata</taxon>
        <taxon>Dinophyceae</taxon>
        <taxon>Suessiales</taxon>
        <taxon>Symbiodiniaceae</taxon>
        <taxon>Symbiodinium</taxon>
    </lineage>
</organism>
<dbReference type="GO" id="GO:0005886">
    <property type="term" value="C:plasma membrane"/>
    <property type="evidence" value="ECO:0007669"/>
    <property type="project" value="UniProtKB-SubCell"/>
</dbReference>
<feature type="region of interest" description="Disordered" evidence="9">
    <location>
        <begin position="1387"/>
        <end position="1408"/>
    </location>
</feature>
<evidence type="ECO:0000256" key="4">
    <source>
        <dbReference type="ARBA" id="ARBA00022692"/>
    </source>
</evidence>
<dbReference type="Pfam" id="PF25539">
    <property type="entry name" value="Bestrophin_2"/>
    <property type="match status" value="1"/>
</dbReference>
<feature type="region of interest" description="Disordered" evidence="9">
    <location>
        <begin position="135"/>
        <end position="161"/>
    </location>
</feature>
<keyword evidence="7" id="KW-0472">Membrane</keyword>
<keyword evidence="2" id="KW-0813">Transport</keyword>
<evidence type="ECO:0000256" key="1">
    <source>
        <dbReference type="ARBA" id="ARBA00004651"/>
    </source>
</evidence>
<evidence type="ECO:0000313" key="12">
    <source>
        <dbReference type="Proteomes" id="UP000601435"/>
    </source>
</evidence>
<evidence type="ECO:0000256" key="2">
    <source>
        <dbReference type="ARBA" id="ARBA00022448"/>
    </source>
</evidence>
<dbReference type="OrthoDB" id="273345at2759"/>
<dbReference type="GO" id="GO:0070042">
    <property type="term" value="F:rRNA (uridine-N3-)-methyltransferase activity"/>
    <property type="evidence" value="ECO:0007669"/>
    <property type="project" value="InterPro"/>
</dbReference>
<feature type="compositionally biased region" description="Acidic residues" evidence="9">
    <location>
        <begin position="1241"/>
        <end position="1259"/>
    </location>
</feature>
<comment type="caution">
    <text evidence="11">The sequence shown here is derived from an EMBL/GenBank/DDBJ whole genome shotgun (WGS) entry which is preliminary data.</text>
</comment>
<evidence type="ECO:0000256" key="9">
    <source>
        <dbReference type="SAM" id="MobiDB-lite"/>
    </source>
</evidence>
<proteinExistence type="predicted"/>
<evidence type="ECO:0000256" key="6">
    <source>
        <dbReference type="ARBA" id="ARBA00023065"/>
    </source>
</evidence>
<feature type="compositionally biased region" description="Basic and acidic residues" evidence="9">
    <location>
        <begin position="1395"/>
        <end position="1408"/>
    </location>
</feature>
<keyword evidence="6" id="KW-0406">Ion transport</keyword>
<feature type="compositionally biased region" description="Basic and acidic residues" evidence="9">
    <location>
        <begin position="135"/>
        <end position="160"/>
    </location>
</feature>
<keyword evidence="8" id="KW-0175">Coiled coil</keyword>
<feature type="region of interest" description="Disordered" evidence="9">
    <location>
        <begin position="1236"/>
        <end position="1259"/>
    </location>
</feature>
<keyword evidence="3" id="KW-1003">Cell membrane</keyword>
<keyword evidence="12" id="KW-1185">Reference proteome</keyword>
<dbReference type="InterPro" id="IPR019446">
    <property type="entry name" value="BMT5-like"/>
</dbReference>
<dbReference type="InterPro" id="IPR044669">
    <property type="entry name" value="YneE/VCCN1/2-like"/>
</dbReference>
<evidence type="ECO:0000256" key="8">
    <source>
        <dbReference type="SAM" id="Coils"/>
    </source>
</evidence>
<gene>
    <name evidence="11" type="ORF">SNEC2469_LOCUS17787</name>
</gene>
<dbReference type="Proteomes" id="UP000601435">
    <property type="component" value="Unassembled WGS sequence"/>
</dbReference>
<feature type="domain" description="25S rRNA (uridine-N(3))-methyltransferase BMT5-like" evidence="10">
    <location>
        <begin position="1572"/>
        <end position="1742"/>
    </location>
</feature>
<feature type="non-terminal residue" evidence="11">
    <location>
        <position position="1"/>
    </location>
</feature>
<keyword evidence="4" id="KW-0812">Transmembrane</keyword>
<evidence type="ECO:0000313" key="11">
    <source>
        <dbReference type="EMBL" id="CAE7631398.1"/>
    </source>
</evidence>
<feature type="coiled-coil region" evidence="8">
    <location>
        <begin position="533"/>
        <end position="592"/>
    </location>
</feature>
<dbReference type="Pfam" id="PF10354">
    <property type="entry name" value="BMT5-like"/>
    <property type="match status" value="1"/>
</dbReference>
<protein>
    <recommendedName>
        <fullName evidence="10">25S rRNA (uridine-N(3))-methyltransferase BMT5-like domain-containing protein</fullName>
    </recommendedName>
</protein>
<reference evidence="11" key="1">
    <citation type="submission" date="2021-02" db="EMBL/GenBank/DDBJ databases">
        <authorList>
            <person name="Dougan E. K."/>
            <person name="Rhodes N."/>
            <person name="Thang M."/>
            <person name="Chan C."/>
        </authorList>
    </citation>
    <scope>NUCLEOTIDE SEQUENCE</scope>
</reference>
<evidence type="ECO:0000256" key="3">
    <source>
        <dbReference type="ARBA" id="ARBA00022475"/>
    </source>
</evidence>
<accession>A0A812VMS1</accession>
<dbReference type="PANTHER" id="PTHR33281:SF19">
    <property type="entry name" value="VOLTAGE-DEPENDENT ANION CHANNEL-FORMING PROTEIN YNEE"/>
    <property type="match status" value="1"/>
</dbReference>
<dbReference type="PANTHER" id="PTHR33281">
    <property type="entry name" value="UPF0187 PROTEIN YNEE"/>
    <property type="match status" value="1"/>
</dbReference>
<feature type="compositionally biased region" description="Basic and acidic residues" evidence="9">
    <location>
        <begin position="1353"/>
        <end position="1367"/>
    </location>
</feature>